<evidence type="ECO:0000313" key="3">
    <source>
        <dbReference type="Proteomes" id="UP000050949"/>
    </source>
</evidence>
<sequence>MMIPDNFEFYDGEIGWIDASREAGPGSGNDGYPDQFEIMQYTGLHDKNGREIYEGDLVKNENGVLRVVEFHDGSFTLGDYYFGSIGAGRVLEVVGNIYEDPDLLEAQHD</sequence>
<dbReference type="SUPFAM" id="SSF159006">
    <property type="entry name" value="YopX-like"/>
    <property type="match status" value="1"/>
</dbReference>
<proteinExistence type="predicted"/>
<dbReference type="Pfam" id="PF09643">
    <property type="entry name" value="YopX"/>
    <property type="match status" value="1"/>
</dbReference>
<organism evidence="2 3">
    <name type="scientific">Schleiferilactobacillus harbinensis DSM 16991</name>
    <dbReference type="NCBI Taxonomy" id="1122147"/>
    <lineage>
        <taxon>Bacteria</taxon>
        <taxon>Bacillati</taxon>
        <taxon>Bacillota</taxon>
        <taxon>Bacilli</taxon>
        <taxon>Lactobacillales</taxon>
        <taxon>Lactobacillaceae</taxon>
        <taxon>Schleiferilactobacillus</taxon>
    </lineage>
</organism>
<dbReference type="InterPro" id="IPR023385">
    <property type="entry name" value="YopX-like_C"/>
</dbReference>
<dbReference type="Proteomes" id="UP000050949">
    <property type="component" value="Unassembled WGS sequence"/>
</dbReference>
<dbReference type="PATRIC" id="fig|1122147.4.peg.1006"/>
<comment type="caution">
    <text evidence="2">The sequence shown here is derived from an EMBL/GenBank/DDBJ whole genome shotgun (WGS) entry which is preliminary data.</text>
</comment>
<protein>
    <recommendedName>
        <fullName evidence="1">YopX protein domain-containing protein</fullName>
    </recommendedName>
</protein>
<dbReference type="InterPro" id="IPR019096">
    <property type="entry name" value="YopX_protein"/>
</dbReference>
<dbReference type="eggNOG" id="ENOG5033ART">
    <property type="taxonomic scope" value="Bacteria"/>
</dbReference>
<accession>A0A0R1XE36</accession>
<dbReference type="AlphaFoldDB" id="A0A0R1XE36"/>
<name>A0A0R1XE36_9LACO</name>
<evidence type="ECO:0000313" key="2">
    <source>
        <dbReference type="EMBL" id="KRM25363.1"/>
    </source>
</evidence>
<dbReference type="EMBL" id="AZFW01000116">
    <property type="protein sequence ID" value="KRM25363.1"/>
    <property type="molecule type" value="Genomic_DNA"/>
</dbReference>
<feature type="domain" description="YopX protein" evidence="1">
    <location>
        <begin position="35"/>
        <end position="105"/>
    </location>
</feature>
<evidence type="ECO:0000259" key="1">
    <source>
        <dbReference type="Pfam" id="PF09643"/>
    </source>
</evidence>
<gene>
    <name evidence="2" type="ORF">FC91_GL000976</name>
</gene>
<reference evidence="2 3" key="1">
    <citation type="journal article" date="2015" name="Genome Announc.">
        <title>Expanding the biotechnology potential of lactobacilli through comparative genomics of 213 strains and associated genera.</title>
        <authorList>
            <person name="Sun Z."/>
            <person name="Harris H.M."/>
            <person name="McCann A."/>
            <person name="Guo C."/>
            <person name="Argimon S."/>
            <person name="Zhang W."/>
            <person name="Yang X."/>
            <person name="Jeffery I.B."/>
            <person name="Cooney J.C."/>
            <person name="Kagawa T.F."/>
            <person name="Liu W."/>
            <person name="Song Y."/>
            <person name="Salvetti E."/>
            <person name="Wrobel A."/>
            <person name="Rasinkangas P."/>
            <person name="Parkhill J."/>
            <person name="Rea M.C."/>
            <person name="O'Sullivan O."/>
            <person name="Ritari J."/>
            <person name="Douillard F.P."/>
            <person name="Paul Ross R."/>
            <person name="Yang R."/>
            <person name="Briner A.E."/>
            <person name="Felis G.E."/>
            <person name="de Vos W.M."/>
            <person name="Barrangou R."/>
            <person name="Klaenhammer T.R."/>
            <person name="Caufield P.W."/>
            <person name="Cui Y."/>
            <person name="Zhang H."/>
            <person name="O'Toole P.W."/>
        </authorList>
    </citation>
    <scope>NUCLEOTIDE SEQUENCE [LARGE SCALE GENOMIC DNA]</scope>
    <source>
        <strain evidence="2 3">DSM 16991</strain>
    </source>
</reference>
<dbReference type="Gene3D" id="2.30.30.290">
    <property type="entry name" value="YopX-like domains"/>
    <property type="match status" value="1"/>
</dbReference>